<reference evidence="1" key="1">
    <citation type="submission" date="2020-03" db="EMBL/GenBank/DDBJ databases">
        <authorList>
            <person name="Weist P."/>
        </authorList>
    </citation>
    <scope>NUCLEOTIDE SEQUENCE</scope>
</reference>
<dbReference type="Proteomes" id="UP001153269">
    <property type="component" value="Unassembled WGS sequence"/>
</dbReference>
<comment type="caution">
    <text evidence="1">The sequence shown here is derived from an EMBL/GenBank/DDBJ whole genome shotgun (WGS) entry which is preliminary data.</text>
</comment>
<keyword evidence="2" id="KW-1185">Reference proteome</keyword>
<organism evidence="1 2">
    <name type="scientific">Pleuronectes platessa</name>
    <name type="common">European plaice</name>
    <dbReference type="NCBI Taxonomy" id="8262"/>
    <lineage>
        <taxon>Eukaryota</taxon>
        <taxon>Metazoa</taxon>
        <taxon>Chordata</taxon>
        <taxon>Craniata</taxon>
        <taxon>Vertebrata</taxon>
        <taxon>Euteleostomi</taxon>
        <taxon>Actinopterygii</taxon>
        <taxon>Neopterygii</taxon>
        <taxon>Teleostei</taxon>
        <taxon>Neoteleostei</taxon>
        <taxon>Acanthomorphata</taxon>
        <taxon>Carangaria</taxon>
        <taxon>Pleuronectiformes</taxon>
        <taxon>Pleuronectoidei</taxon>
        <taxon>Pleuronectidae</taxon>
        <taxon>Pleuronectes</taxon>
    </lineage>
</organism>
<proteinExistence type="predicted"/>
<sequence>MEKDETNLYRREQVPWVHVGVRAGGAGVREITFVGICKHLHKCKAHSRPGEVIHQDVPGSGKGQPGRCSRRQNPVCQMLNAIPAMDNLARGSSCLCVGV</sequence>
<gene>
    <name evidence="1" type="ORF">PLEPLA_LOCUS4015</name>
</gene>
<evidence type="ECO:0000313" key="2">
    <source>
        <dbReference type="Proteomes" id="UP001153269"/>
    </source>
</evidence>
<dbReference type="AlphaFoldDB" id="A0A9N7Y9H6"/>
<protein>
    <submittedName>
        <fullName evidence="1">Uncharacterized protein</fullName>
    </submittedName>
</protein>
<name>A0A9N7Y9H6_PLEPL</name>
<accession>A0A9N7Y9H6</accession>
<evidence type="ECO:0000313" key="1">
    <source>
        <dbReference type="EMBL" id="CAB1416224.1"/>
    </source>
</evidence>
<dbReference type="EMBL" id="CADEAL010000197">
    <property type="protein sequence ID" value="CAB1416224.1"/>
    <property type="molecule type" value="Genomic_DNA"/>
</dbReference>